<organism evidence="1 2">
    <name type="scientific">Mycena sanguinolenta</name>
    <dbReference type="NCBI Taxonomy" id="230812"/>
    <lineage>
        <taxon>Eukaryota</taxon>
        <taxon>Fungi</taxon>
        <taxon>Dikarya</taxon>
        <taxon>Basidiomycota</taxon>
        <taxon>Agaricomycotina</taxon>
        <taxon>Agaricomycetes</taxon>
        <taxon>Agaricomycetidae</taxon>
        <taxon>Agaricales</taxon>
        <taxon>Marasmiineae</taxon>
        <taxon>Mycenaceae</taxon>
        <taxon>Mycena</taxon>
    </lineage>
</organism>
<comment type="caution">
    <text evidence="1">The sequence shown here is derived from an EMBL/GenBank/DDBJ whole genome shotgun (WGS) entry which is preliminary data.</text>
</comment>
<dbReference type="InterPro" id="IPR032675">
    <property type="entry name" value="LRR_dom_sf"/>
</dbReference>
<gene>
    <name evidence="1" type="ORF">MSAN_01358100</name>
</gene>
<name>A0A8H6YED8_9AGAR</name>
<reference evidence="1" key="1">
    <citation type="submission" date="2020-05" db="EMBL/GenBank/DDBJ databases">
        <title>Mycena genomes resolve the evolution of fungal bioluminescence.</title>
        <authorList>
            <person name="Tsai I.J."/>
        </authorList>
    </citation>
    <scope>NUCLEOTIDE SEQUENCE</scope>
    <source>
        <strain evidence="1">160909Yilan</strain>
    </source>
</reference>
<protein>
    <submittedName>
        <fullName evidence="1">Uncharacterized protein</fullName>
    </submittedName>
</protein>
<dbReference type="Gene3D" id="3.80.10.10">
    <property type="entry name" value="Ribonuclease Inhibitor"/>
    <property type="match status" value="1"/>
</dbReference>
<accession>A0A8H6YED8</accession>
<sequence>MSIQMSFVPMTTNINPTMLEEVLTVAPLLRSLRFPALPPSLVRQLAQGRFNNFEELFLGRIDNTNHTPLIFTVPRLRKFSAGTIRETQILVPWSQLTELTFDCGSSDVILEVLSQYRQDISVRFSHSCSLELSFRADFASIFDHLSTPVLQELLLELGEGTHWTQAHLTAFQLRAPNITQLEIALTGCWSFISDNLVAAVHNSPSLTHLKLIFCDDCFNDCFDDAFIRALHYEDGVTPLVPRLHHLSAWNAWNGEVNFTGEILAGMIASRWWSDAELASYGAPPAVARWTYVEFDMGFHEWGPHFADILKDIPSDVLTY</sequence>
<dbReference type="Proteomes" id="UP000623467">
    <property type="component" value="Unassembled WGS sequence"/>
</dbReference>
<dbReference type="AlphaFoldDB" id="A0A8H6YED8"/>
<dbReference type="EMBL" id="JACAZH010000010">
    <property type="protein sequence ID" value="KAF7357617.1"/>
    <property type="molecule type" value="Genomic_DNA"/>
</dbReference>
<proteinExistence type="predicted"/>
<keyword evidence="2" id="KW-1185">Reference proteome</keyword>
<evidence type="ECO:0000313" key="1">
    <source>
        <dbReference type="EMBL" id="KAF7357617.1"/>
    </source>
</evidence>
<dbReference type="OrthoDB" id="2961353at2759"/>
<evidence type="ECO:0000313" key="2">
    <source>
        <dbReference type="Proteomes" id="UP000623467"/>
    </source>
</evidence>